<gene>
    <name evidence="1" type="ORF">Tci_376018</name>
</gene>
<sequence length="221" mass="25150">MSNFESIPEKLEEEYHAIKDDTPLVTVYTTGKVTMKWMLILDNLIINEILDTHEYKDYVEEFGGVEVLMIQPEPVESTQGTHRTPNPANVIQMTRKGTTAAGDTSSPRKSLKIHIKKQKLISTPIPPLSDDRECDEINEETLLSLADCVVIRIYQKQHFNGQCTRSDRSSVLLELMLLKRPKENTKCVSAADEELTAAKHKLKLWSSAVEVLMLLEERYCC</sequence>
<proteinExistence type="predicted"/>
<reference evidence="1" key="1">
    <citation type="journal article" date="2019" name="Sci. Rep.">
        <title>Draft genome of Tanacetum cinerariifolium, the natural source of mosquito coil.</title>
        <authorList>
            <person name="Yamashiro T."/>
            <person name="Shiraishi A."/>
            <person name="Satake H."/>
            <person name="Nakayama K."/>
        </authorList>
    </citation>
    <scope>NUCLEOTIDE SEQUENCE</scope>
</reference>
<name>A0A699HFH3_TANCI</name>
<evidence type="ECO:0000313" key="1">
    <source>
        <dbReference type="EMBL" id="GEY04044.1"/>
    </source>
</evidence>
<protein>
    <submittedName>
        <fullName evidence="1">Uncharacterized protein</fullName>
    </submittedName>
</protein>
<organism evidence="1">
    <name type="scientific">Tanacetum cinerariifolium</name>
    <name type="common">Dalmatian daisy</name>
    <name type="synonym">Chrysanthemum cinerariifolium</name>
    <dbReference type="NCBI Taxonomy" id="118510"/>
    <lineage>
        <taxon>Eukaryota</taxon>
        <taxon>Viridiplantae</taxon>
        <taxon>Streptophyta</taxon>
        <taxon>Embryophyta</taxon>
        <taxon>Tracheophyta</taxon>
        <taxon>Spermatophyta</taxon>
        <taxon>Magnoliopsida</taxon>
        <taxon>eudicotyledons</taxon>
        <taxon>Gunneridae</taxon>
        <taxon>Pentapetalae</taxon>
        <taxon>asterids</taxon>
        <taxon>campanulids</taxon>
        <taxon>Asterales</taxon>
        <taxon>Asteraceae</taxon>
        <taxon>Asteroideae</taxon>
        <taxon>Anthemideae</taxon>
        <taxon>Anthemidinae</taxon>
        <taxon>Tanacetum</taxon>
    </lineage>
</organism>
<dbReference type="AlphaFoldDB" id="A0A699HFH3"/>
<comment type="caution">
    <text evidence="1">The sequence shown here is derived from an EMBL/GenBank/DDBJ whole genome shotgun (WGS) entry which is preliminary data.</text>
</comment>
<dbReference type="EMBL" id="BKCJ010147458">
    <property type="protein sequence ID" value="GEY04044.1"/>
    <property type="molecule type" value="Genomic_DNA"/>
</dbReference>
<accession>A0A699HFH3</accession>